<gene>
    <name evidence="2" type="ORF">K6Y31_14590</name>
</gene>
<dbReference type="RefSeq" id="WP_233053701.1">
    <property type="nucleotide sequence ID" value="NZ_JAIMJA010000015.1"/>
</dbReference>
<evidence type="ECO:0000313" key="2">
    <source>
        <dbReference type="EMBL" id="MCE2596038.1"/>
    </source>
</evidence>
<evidence type="ECO:0000256" key="1">
    <source>
        <dbReference type="SAM" id="Phobius"/>
    </source>
</evidence>
<evidence type="ECO:0008006" key="4">
    <source>
        <dbReference type="Google" id="ProtNLM"/>
    </source>
</evidence>
<protein>
    <recommendedName>
        <fullName evidence="4">MSHA biogenesis protein MshF</fullName>
    </recommendedName>
</protein>
<evidence type="ECO:0000313" key="3">
    <source>
        <dbReference type="Proteomes" id="UP001201273"/>
    </source>
</evidence>
<keyword evidence="1" id="KW-1133">Transmembrane helix</keyword>
<dbReference type="EMBL" id="JAIMJA010000015">
    <property type="protein sequence ID" value="MCE2596038.1"/>
    <property type="molecule type" value="Genomic_DNA"/>
</dbReference>
<keyword evidence="1" id="KW-0812">Transmembrane</keyword>
<sequence length="163" mass="18646">MKNKEVLDQLLRGFGFKEVMIVIVMLLVGYFLYLYQQQQVVINETSLALSANQFAQSSGEIHLQWLREGKPKQLKWRNKSVMLNLYGWPESVTANKNGLNCALLWQGLLDTDMLINNEPIQVKVLGDNQGVDSGCLYYLPEQSGFEYWAKTGLIKQRLIDSTL</sequence>
<comment type="caution">
    <text evidence="2">The sequence shown here is derived from an EMBL/GenBank/DDBJ whole genome shotgun (WGS) entry which is preliminary data.</text>
</comment>
<keyword evidence="1" id="KW-0472">Membrane</keyword>
<name>A0ABS8WBX6_9GAMM</name>
<dbReference type="Proteomes" id="UP001201273">
    <property type="component" value="Unassembled WGS sequence"/>
</dbReference>
<feature type="transmembrane region" description="Helical" evidence="1">
    <location>
        <begin position="14"/>
        <end position="35"/>
    </location>
</feature>
<accession>A0ABS8WBX6</accession>
<reference evidence="2 3" key="1">
    <citation type="journal article" date="2022" name="Environ. Microbiol. Rep.">
        <title>Eco-phylogenetic analyses reveal divergent evolution of vitamin B12 metabolism in the marine bacterial family 'Psychromonadaceae'.</title>
        <authorList>
            <person name="Jin X."/>
            <person name="Yang Y."/>
            <person name="Cao H."/>
            <person name="Gao B."/>
            <person name="Zhao Z."/>
        </authorList>
    </citation>
    <scope>NUCLEOTIDE SEQUENCE [LARGE SCALE GENOMIC DNA]</scope>
    <source>
        <strain evidence="2 3">MKS20</strain>
    </source>
</reference>
<proteinExistence type="predicted"/>
<organism evidence="2 3">
    <name type="scientific">Motilimonas cestriensis</name>
    <dbReference type="NCBI Taxonomy" id="2742685"/>
    <lineage>
        <taxon>Bacteria</taxon>
        <taxon>Pseudomonadati</taxon>
        <taxon>Pseudomonadota</taxon>
        <taxon>Gammaproteobacteria</taxon>
        <taxon>Alteromonadales</taxon>
        <taxon>Alteromonadales genera incertae sedis</taxon>
        <taxon>Motilimonas</taxon>
    </lineage>
</organism>
<keyword evidence="3" id="KW-1185">Reference proteome</keyword>